<dbReference type="Proteomes" id="UP000095286">
    <property type="component" value="Unplaced"/>
</dbReference>
<sequence>MTLWFHSDRSNVATGFSGFYNELDSSNIVKFGGINGILASANYPNNYNTYADEHYLISIPEKQSMNITFTEISLQSAYTTLTLYDGPSESYPLLATYSGHVILNSANATLYATQNMVTVVFKSEYPLSDRGFSLGWTS</sequence>
<proteinExistence type="predicted"/>
<name>A0AC35UF03_9BILA</name>
<dbReference type="WBParaSite" id="RSKR_0001090500.1">
    <property type="protein sequence ID" value="RSKR_0001090500.1"/>
    <property type="gene ID" value="RSKR_0001090500"/>
</dbReference>
<organism evidence="1 2">
    <name type="scientific">Rhabditophanes sp. KR3021</name>
    <dbReference type="NCBI Taxonomy" id="114890"/>
    <lineage>
        <taxon>Eukaryota</taxon>
        <taxon>Metazoa</taxon>
        <taxon>Ecdysozoa</taxon>
        <taxon>Nematoda</taxon>
        <taxon>Chromadorea</taxon>
        <taxon>Rhabditida</taxon>
        <taxon>Tylenchina</taxon>
        <taxon>Panagrolaimomorpha</taxon>
        <taxon>Strongyloidoidea</taxon>
        <taxon>Alloionematidae</taxon>
        <taxon>Rhabditophanes</taxon>
    </lineage>
</organism>
<reference evidence="2" key="1">
    <citation type="submission" date="2016-11" db="UniProtKB">
        <authorList>
            <consortium name="WormBaseParasite"/>
        </authorList>
    </citation>
    <scope>IDENTIFICATION</scope>
    <source>
        <strain evidence="2">KR3021</strain>
    </source>
</reference>
<accession>A0AC35UF03</accession>
<evidence type="ECO:0000313" key="2">
    <source>
        <dbReference type="WBParaSite" id="RSKR_0001090500.1"/>
    </source>
</evidence>
<evidence type="ECO:0000313" key="1">
    <source>
        <dbReference type="Proteomes" id="UP000095286"/>
    </source>
</evidence>
<protein>
    <submittedName>
        <fullName evidence="2">CUB domain-containing protein</fullName>
    </submittedName>
</protein>